<dbReference type="EMBL" id="JAWWNJ010000013">
    <property type="protein sequence ID" value="KAK7042039.1"/>
    <property type="molecule type" value="Genomic_DNA"/>
</dbReference>
<sequence length="91" mass="9252">MYNFVSFATVISALILAVVSIPIDSVPASGAAVSNVPVQKATATTSVTPAHATDVLQPLVSPLSHTSGDSEPPFNEAEAHPRARGGQCIVA</sequence>
<dbReference type="Proteomes" id="UP001362999">
    <property type="component" value="Unassembled WGS sequence"/>
</dbReference>
<comment type="caution">
    <text evidence="3">The sequence shown here is derived from an EMBL/GenBank/DDBJ whole genome shotgun (WGS) entry which is preliminary data.</text>
</comment>
<gene>
    <name evidence="3" type="ORF">R3P38DRAFT_2888231</name>
</gene>
<evidence type="ECO:0000256" key="1">
    <source>
        <dbReference type="SAM" id="MobiDB-lite"/>
    </source>
</evidence>
<keyword evidence="4" id="KW-1185">Reference proteome</keyword>
<feature type="signal peptide" evidence="2">
    <location>
        <begin position="1"/>
        <end position="20"/>
    </location>
</feature>
<evidence type="ECO:0000256" key="2">
    <source>
        <dbReference type="SAM" id="SignalP"/>
    </source>
</evidence>
<name>A0AAW0CSE2_9AGAR</name>
<organism evidence="3 4">
    <name type="scientific">Favolaschia claudopus</name>
    <dbReference type="NCBI Taxonomy" id="2862362"/>
    <lineage>
        <taxon>Eukaryota</taxon>
        <taxon>Fungi</taxon>
        <taxon>Dikarya</taxon>
        <taxon>Basidiomycota</taxon>
        <taxon>Agaricomycotina</taxon>
        <taxon>Agaricomycetes</taxon>
        <taxon>Agaricomycetidae</taxon>
        <taxon>Agaricales</taxon>
        <taxon>Marasmiineae</taxon>
        <taxon>Mycenaceae</taxon>
        <taxon>Favolaschia</taxon>
    </lineage>
</organism>
<keyword evidence="2" id="KW-0732">Signal</keyword>
<protein>
    <recommendedName>
        <fullName evidence="5">Secreted protein</fullName>
    </recommendedName>
</protein>
<reference evidence="3 4" key="1">
    <citation type="journal article" date="2024" name="J Genomics">
        <title>Draft genome sequencing and assembly of Favolaschia claudopus CIRM-BRFM 2984 isolated from oak limbs.</title>
        <authorList>
            <person name="Navarro D."/>
            <person name="Drula E."/>
            <person name="Chaduli D."/>
            <person name="Cazenave R."/>
            <person name="Ahrendt S."/>
            <person name="Wang J."/>
            <person name="Lipzen A."/>
            <person name="Daum C."/>
            <person name="Barry K."/>
            <person name="Grigoriev I.V."/>
            <person name="Favel A."/>
            <person name="Rosso M.N."/>
            <person name="Martin F."/>
        </authorList>
    </citation>
    <scope>NUCLEOTIDE SEQUENCE [LARGE SCALE GENOMIC DNA]</scope>
    <source>
        <strain evidence="3 4">CIRM-BRFM 2984</strain>
    </source>
</reference>
<evidence type="ECO:0000313" key="4">
    <source>
        <dbReference type="Proteomes" id="UP001362999"/>
    </source>
</evidence>
<accession>A0AAW0CSE2</accession>
<feature type="region of interest" description="Disordered" evidence="1">
    <location>
        <begin position="61"/>
        <end position="91"/>
    </location>
</feature>
<evidence type="ECO:0000313" key="3">
    <source>
        <dbReference type="EMBL" id="KAK7042039.1"/>
    </source>
</evidence>
<evidence type="ECO:0008006" key="5">
    <source>
        <dbReference type="Google" id="ProtNLM"/>
    </source>
</evidence>
<feature type="chain" id="PRO_5043474574" description="Secreted protein" evidence="2">
    <location>
        <begin position="21"/>
        <end position="91"/>
    </location>
</feature>
<dbReference type="AlphaFoldDB" id="A0AAW0CSE2"/>
<proteinExistence type="predicted"/>